<dbReference type="EMBL" id="SZOH01005315">
    <property type="protein sequence ID" value="TKI80029.1"/>
    <property type="molecule type" value="Genomic_DNA"/>
</dbReference>
<comment type="caution">
    <text evidence="2">The sequence shown here is derived from an EMBL/GenBank/DDBJ whole genome shotgun (WGS) entry which is preliminary data.</text>
</comment>
<protein>
    <recommendedName>
        <fullName evidence="1">Lantibiotic dehydratase N-terminal domain-containing protein</fullName>
    </recommendedName>
</protein>
<dbReference type="InterPro" id="IPR006827">
    <property type="entry name" value="Lant_deHydtase_N"/>
</dbReference>
<evidence type="ECO:0000313" key="2">
    <source>
        <dbReference type="EMBL" id="TKI80029.1"/>
    </source>
</evidence>
<feature type="non-terminal residue" evidence="2">
    <location>
        <position position="1"/>
    </location>
</feature>
<evidence type="ECO:0000259" key="1">
    <source>
        <dbReference type="Pfam" id="PF04738"/>
    </source>
</evidence>
<proteinExistence type="predicted"/>
<organism evidence="2 3">
    <name type="scientific">Bacillus cereus</name>
    <dbReference type="NCBI Taxonomy" id="1396"/>
    <lineage>
        <taxon>Bacteria</taxon>
        <taxon>Bacillati</taxon>
        <taxon>Bacillota</taxon>
        <taxon>Bacilli</taxon>
        <taxon>Bacillales</taxon>
        <taxon>Bacillaceae</taxon>
        <taxon>Bacillus</taxon>
        <taxon>Bacillus cereus group</taxon>
    </lineage>
</organism>
<feature type="domain" description="Lantibiotic dehydratase N-terminal" evidence="1">
    <location>
        <begin position="1"/>
        <end position="202"/>
    </location>
</feature>
<evidence type="ECO:0000313" key="3">
    <source>
        <dbReference type="Proteomes" id="UP000308444"/>
    </source>
</evidence>
<dbReference type="Proteomes" id="UP000308444">
    <property type="component" value="Unassembled WGS sequence"/>
</dbReference>
<sequence length="202" mass="22944">LDKELGLGAPNGYQYPPQNEGNIEQSFGLGHVDRVFLDKITECYLTNKMELSITDQDIETLKSQVVEKIALPDSLDVYFFRNVGNDKQYEFILGPNPYSTGAGTTLGRFINYLNDSDREFWREIAKKEQELHPNSILAEVLPTPINNRNLNVCQIGERRSHQINITNNLYTRNNINLNDIVIGATHDSLFIKSLSMGKEIIP</sequence>
<dbReference type="Pfam" id="PF04738">
    <property type="entry name" value="Lant_dehydr_N"/>
    <property type="match status" value="1"/>
</dbReference>
<feature type="non-terminal residue" evidence="2">
    <location>
        <position position="202"/>
    </location>
</feature>
<reference evidence="2 3" key="1">
    <citation type="journal article" date="2019" name="Environ. Microbiol.">
        <title>An active ?-lactamase is a part of an orchestrated cell wall stress resistance network of Bacillus subtilis and related rhizosphere species.</title>
        <authorList>
            <person name="Bucher T."/>
            <person name="Keren-Paz A."/>
            <person name="Hausser J."/>
            <person name="Olender T."/>
            <person name="Cytryn E."/>
            <person name="Kolodkin-Gal I."/>
        </authorList>
    </citation>
    <scope>NUCLEOTIDE SEQUENCE [LARGE SCALE GENOMIC DNA]</scope>
    <source>
        <strain evidence="2 3">I32</strain>
    </source>
</reference>
<dbReference type="AlphaFoldDB" id="A0A9X8ZYD5"/>
<gene>
    <name evidence="2" type="ORF">FC695_44165</name>
</gene>
<name>A0A9X8ZYD5_BACCE</name>
<accession>A0A9X8ZYD5</accession>